<evidence type="ECO:0000256" key="3">
    <source>
        <dbReference type="ARBA" id="ARBA00022530"/>
    </source>
</evidence>
<evidence type="ECO:0000313" key="5">
    <source>
        <dbReference type="Ensembl" id="ENSGMOP00000027863.1"/>
    </source>
</evidence>
<dbReference type="GeneTree" id="ENSGT00950000183116"/>
<evidence type="ECO:0000256" key="2">
    <source>
        <dbReference type="ARBA" id="ARBA00022525"/>
    </source>
</evidence>
<name>A0A8C5ACJ5_GADMO</name>
<dbReference type="Ensembl" id="ENSGMOT00000051127.1">
    <property type="protein sequence ID" value="ENSGMOP00000027863.1"/>
    <property type="gene ID" value="ENSGMOG00000004007.2"/>
</dbReference>
<dbReference type="AlphaFoldDB" id="A0A8C5ACJ5"/>
<keyword evidence="2" id="KW-0964">Secreted</keyword>
<dbReference type="PROSITE" id="PS50871">
    <property type="entry name" value="C1Q"/>
    <property type="match status" value="2"/>
</dbReference>
<evidence type="ECO:0000313" key="6">
    <source>
        <dbReference type="Proteomes" id="UP000694546"/>
    </source>
</evidence>
<feature type="domain" description="C1q" evidence="4">
    <location>
        <begin position="45"/>
        <end position="184"/>
    </location>
</feature>
<dbReference type="InterPro" id="IPR008983">
    <property type="entry name" value="Tumour_necrosis_fac-like_dom"/>
</dbReference>
<dbReference type="InterPro" id="IPR050392">
    <property type="entry name" value="Collagen/C1q_domain"/>
</dbReference>
<sequence>LQTLPPNTSRFKLSLGVHSAQILELQRLIQEQAQQLMALKESTLAAVPRMAFTAALGHSLGPVHIDLTVKYPLIISNIGNGYNPATGIFTARVSGMYYFRYTMFNNLGSRSNSVMSLMKNSQRMVSTWDTSGSDDNDTATNAAVLQLEEGDNVYTRLYANRQIYDDGANYNTFSGFLGQCQDTDPSRDPDASLAVCKPDICSLIRDLGVHSAQILELQRLIQEQAQQLKALKESTSTAVPRVAFTAGLGHSIGPVTIKMPVKYQVIISNMGNGYNPATGIFTARVSGMYYFSYTMYNNNRGSTPNSEMSLMKNGQLMAYTSDIVGNDFQNSATNAAVLRLEAGDNVYTELYANRRIYDDGLNAAKKYLTLTKKKENQASI</sequence>
<accession>A0A8C5ACJ5</accession>
<dbReference type="Proteomes" id="UP000694546">
    <property type="component" value="Chromosome 22"/>
</dbReference>
<protein>
    <recommendedName>
        <fullName evidence="4">C1q domain-containing protein</fullName>
    </recommendedName>
</protein>
<reference evidence="5" key="2">
    <citation type="submission" date="2025-09" db="UniProtKB">
        <authorList>
            <consortium name="Ensembl"/>
        </authorList>
    </citation>
    <scope>IDENTIFICATION</scope>
</reference>
<organism evidence="5 6">
    <name type="scientific">Gadus morhua</name>
    <name type="common">Atlantic cod</name>
    <dbReference type="NCBI Taxonomy" id="8049"/>
    <lineage>
        <taxon>Eukaryota</taxon>
        <taxon>Metazoa</taxon>
        <taxon>Chordata</taxon>
        <taxon>Craniata</taxon>
        <taxon>Vertebrata</taxon>
        <taxon>Euteleostomi</taxon>
        <taxon>Actinopterygii</taxon>
        <taxon>Neopterygii</taxon>
        <taxon>Teleostei</taxon>
        <taxon>Neoteleostei</taxon>
        <taxon>Acanthomorphata</taxon>
        <taxon>Zeiogadaria</taxon>
        <taxon>Gadariae</taxon>
        <taxon>Gadiformes</taxon>
        <taxon>Gadoidei</taxon>
        <taxon>Gadidae</taxon>
        <taxon>Gadus</taxon>
    </lineage>
</organism>
<comment type="subcellular location">
    <subcellularLocation>
        <location evidence="1">Secreted</location>
        <location evidence="1">Extracellular space</location>
        <location evidence="1">Extracellular matrix</location>
    </subcellularLocation>
</comment>
<dbReference type="Gene3D" id="2.60.120.40">
    <property type="match status" value="2"/>
</dbReference>
<feature type="domain" description="C1q" evidence="4">
    <location>
        <begin position="237"/>
        <end position="380"/>
    </location>
</feature>
<proteinExistence type="predicted"/>
<keyword evidence="3" id="KW-0272">Extracellular matrix</keyword>
<evidence type="ECO:0000259" key="4">
    <source>
        <dbReference type="PROSITE" id="PS50871"/>
    </source>
</evidence>
<dbReference type="PANTHER" id="PTHR15427">
    <property type="entry name" value="EMILIN ELASTIN MICROFIBRIL INTERFACE-LOCATED PROTEIN ELASTIN MICROFIBRIL INTERFACER"/>
    <property type="match status" value="1"/>
</dbReference>
<dbReference type="PRINTS" id="PR00007">
    <property type="entry name" value="COMPLEMNTC1Q"/>
</dbReference>
<evidence type="ECO:0000256" key="1">
    <source>
        <dbReference type="ARBA" id="ARBA00004498"/>
    </source>
</evidence>
<reference evidence="5" key="1">
    <citation type="submission" date="2025-08" db="UniProtKB">
        <authorList>
            <consortium name="Ensembl"/>
        </authorList>
    </citation>
    <scope>IDENTIFICATION</scope>
</reference>
<dbReference type="InterPro" id="IPR001073">
    <property type="entry name" value="C1q_dom"/>
</dbReference>
<dbReference type="PANTHER" id="PTHR15427:SF33">
    <property type="entry name" value="COLLAGEN IV NC1 DOMAIN-CONTAINING PROTEIN"/>
    <property type="match status" value="1"/>
</dbReference>
<dbReference type="SMART" id="SM00110">
    <property type="entry name" value="C1Q"/>
    <property type="match status" value="2"/>
</dbReference>
<dbReference type="Pfam" id="PF00386">
    <property type="entry name" value="C1q"/>
    <property type="match status" value="2"/>
</dbReference>
<dbReference type="SUPFAM" id="SSF49842">
    <property type="entry name" value="TNF-like"/>
    <property type="match status" value="2"/>
</dbReference>
<keyword evidence="6" id="KW-1185">Reference proteome</keyword>